<dbReference type="GeneID" id="17352163"/>
<evidence type="ECO:0000256" key="1">
    <source>
        <dbReference type="ARBA" id="ARBA00004141"/>
    </source>
</evidence>
<evidence type="ECO:0000313" key="6">
    <source>
        <dbReference type="EMBL" id="EFN52865.1"/>
    </source>
</evidence>
<feature type="transmembrane region" description="Helical" evidence="5">
    <location>
        <begin position="167"/>
        <end position="185"/>
    </location>
</feature>
<evidence type="ECO:0000256" key="5">
    <source>
        <dbReference type="SAM" id="Phobius"/>
    </source>
</evidence>
<dbReference type="NCBIfam" id="TIGR00803">
    <property type="entry name" value="nst"/>
    <property type="match status" value="1"/>
</dbReference>
<dbReference type="EMBL" id="GL433854">
    <property type="protein sequence ID" value="EFN52865.1"/>
    <property type="molecule type" value="Genomic_DNA"/>
</dbReference>
<feature type="transmembrane region" description="Helical" evidence="5">
    <location>
        <begin position="66"/>
        <end position="87"/>
    </location>
</feature>
<gene>
    <name evidence="6" type="ORF">CHLNCDRAFT_12764</name>
</gene>
<keyword evidence="2 5" id="KW-0812">Transmembrane</keyword>
<dbReference type="PANTHER" id="PTHR10231">
    <property type="entry name" value="NUCLEOTIDE-SUGAR TRANSMEMBRANE TRANSPORTER"/>
    <property type="match status" value="1"/>
</dbReference>
<feature type="transmembrane region" description="Helical" evidence="5">
    <location>
        <begin position="140"/>
        <end position="160"/>
    </location>
</feature>
<evidence type="ECO:0000313" key="7">
    <source>
        <dbReference type="Proteomes" id="UP000008141"/>
    </source>
</evidence>
<dbReference type="AlphaFoldDB" id="E1ZMV0"/>
<dbReference type="OrthoDB" id="498253at2759"/>
<name>E1ZMV0_CHLVA</name>
<dbReference type="Proteomes" id="UP000008141">
    <property type="component" value="Unassembled WGS sequence"/>
</dbReference>
<accession>E1ZMV0</accession>
<evidence type="ECO:0000256" key="3">
    <source>
        <dbReference type="ARBA" id="ARBA00022989"/>
    </source>
</evidence>
<reference evidence="6 7" key="1">
    <citation type="journal article" date="2010" name="Plant Cell">
        <title>The Chlorella variabilis NC64A genome reveals adaptation to photosymbiosis, coevolution with viruses, and cryptic sex.</title>
        <authorList>
            <person name="Blanc G."/>
            <person name="Duncan G."/>
            <person name="Agarkova I."/>
            <person name="Borodovsky M."/>
            <person name="Gurnon J."/>
            <person name="Kuo A."/>
            <person name="Lindquist E."/>
            <person name="Lucas S."/>
            <person name="Pangilinan J."/>
            <person name="Polle J."/>
            <person name="Salamov A."/>
            <person name="Terry A."/>
            <person name="Yamada T."/>
            <person name="Dunigan D.D."/>
            <person name="Grigoriev I.V."/>
            <person name="Claverie J.M."/>
            <person name="Van Etten J.L."/>
        </authorList>
    </citation>
    <scope>NUCLEOTIDE SEQUENCE [LARGE SCALE GENOMIC DNA]</scope>
    <source>
        <strain evidence="6 7">NC64A</strain>
    </source>
</reference>
<dbReference type="InParanoid" id="E1ZMV0"/>
<feature type="non-terminal residue" evidence="6">
    <location>
        <position position="1"/>
    </location>
</feature>
<sequence length="189" mass="20105">LLIVAATHLDAVAFQIFSQSFKLVPTALFAYWLLGQMLEPMQASAAAAAAAPDWPAACAPPSGLDYVTGMVACSVSGLSSAYAGVYFEKFVKGRHAASLWVRNIQLGMFGVPLSTAYALLKDGWRIRQGGVMQGFDAATWMVVALQVFGGLVTGMVVKYCDNILKNFALAISVILTVLVAIPLFGQVRP</sequence>
<keyword evidence="7" id="KW-1185">Reference proteome</keyword>
<dbReference type="RefSeq" id="XP_005844967.1">
    <property type="nucleotide sequence ID" value="XM_005844905.1"/>
</dbReference>
<feature type="transmembrane region" description="Helical" evidence="5">
    <location>
        <begin position="99"/>
        <end position="120"/>
    </location>
</feature>
<evidence type="ECO:0000256" key="2">
    <source>
        <dbReference type="ARBA" id="ARBA00022692"/>
    </source>
</evidence>
<feature type="transmembrane region" description="Helical" evidence="5">
    <location>
        <begin position="12"/>
        <end position="34"/>
    </location>
</feature>
<feature type="non-terminal residue" evidence="6">
    <location>
        <position position="189"/>
    </location>
</feature>
<dbReference type="Pfam" id="PF04142">
    <property type="entry name" value="Nuc_sug_transp"/>
    <property type="match status" value="1"/>
</dbReference>
<dbReference type="GO" id="GO:0000139">
    <property type="term" value="C:Golgi membrane"/>
    <property type="evidence" value="ECO:0007669"/>
    <property type="project" value="InterPro"/>
</dbReference>
<organism evidence="7">
    <name type="scientific">Chlorella variabilis</name>
    <name type="common">Green alga</name>
    <dbReference type="NCBI Taxonomy" id="554065"/>
    <lineage>
        <taxon>Eukaryota</taxon>
        <taxon>Viridiplantae</taxon>
        <taxon>Chlorophyta</taxon>
        <taxon>core chlorophytes</taxon>
        <taxon>Trebouxiophyceae</taxon>
        <taxon>Chlorellales</taxon>
        <taxon>Chlorellaceae</taxon>
        <taxon>Chlorella clade</taxon>
        <taxon>Chlorella</taxon>
    </lineage>
</organism>
<comment type="subcellular location">
    <subcellularLocation>
        <location evidence="1">Membrane</location>
        <topology evidence="1">Multi-pass membrane protein</topology>
    </subcellularLocation>
</comment>
<keyword evidence="3 5" id="KW-1133">Transmembrane helix</keyword>
<evidence type="ECO:0000256" key="4">
    <source>
        <dbReference type="ARBA" id="ARBA00023136"/>
    </source>
</evidence>
<dbReference type="eggNOG" id="KOG2234">
    <property type="taxonomic scope" value="Eukaryota"/>
</dbReference>
<dbReference type="GO" id="GO:0015165">
    <property type="term" value="F:pyrimidine nucleotide-sugar transmembrane transporter activity"/>
    <property type="evidence" value="ECO:0007669"/>
    <property type="project" value="InterPro"/>
</dbReference>
<protein>
    <submittedName>
        <fullName evidence="6">Uncharacterized protein</fullName>
    </submittedName>
</protein>
<dbReference type="KEGG" id="cvr:CHLNCDRAFT_12764"/>
<keyword evidence="4 5" id="KW-0472">Membrane</keyword>
<dbReference type="InterPro" id="IPR007271">
    <property type="entry name" value="Nuc_sug_transpt"/>
</dbReference>
<proteinExistence type="predicted"/>